<evidence type="ECO:0000256" key="2">
    <source>
        <dbReference type="ARBA" id="ARBA00010125"/>
    </source>
</evidence>
<feature type="transmembrane region" description="Helical" evidence="6">
    <location>
        <begin position="59"/>
        <end position="81"/>
    </location>
</feature>
<evidence type="ECO:0000313" key="7">
    <source>
        <dbReference type="EMBL" id="KAJ3435191.1"/>
    </source>
</evidence>
<feature type="transmembrane region" description="Helical" evidence="6">
    <location>
        <begin position="87"/>
        <end position="112"/>
    </location>
</feature>
<evidence type="ECO:0000256" key="6">
    <source>
        <dbReference type="SAM" id="Phobius"/>
    </source>
</evidence>
<sequence length="271" mass="31766">MVHQIKWCELVLLAKTGNFSVFPIISLVINGAFLIFLLISLRHHLSQFKLLATKIIPIYYFFLYLIVCLDIVVSVLTGLNYKHSRLIPVISSIGSVLIFFCETSLLIFMLLGNTLRYRVAMKNTITFSVIISFCYLVIHLVLLIKGINLYDFRLDNSTTLYYWLAVDSLFSLIYFLLLIMTNLKKFKYRLPMKSSFFGYVFFMFSTKLFYLTGYIFLINRTLCGYCFIAIGMLGNNSLFCLVFYLLFLREYFRFKNVDYVTLLGEYLLQEK</sequence>
<feature type="transmembrane region" description="Helical" evidence="6">
    <location>
        <begin position="124"/>
        <end position="148"/>
    </location>
</feature>
<dbReference type="AlphaFoldDB" id="A0AAV7Z2L5"/>
<keyword evidence="10" id="KW-1185">Reference proteome</keyword>
<accession>A0AAV7Z2L5</accession>
<keyword evidence="5 6" id="KW-0472">Membrane</keyword>
<gene>
    <name evidence="7" type="ORF">M0812_02322</name>
    <name evidence="8" type="ORF">M0813_20935</name>
</gene>
<proteinExistence type="inferred from homology"/>
<feature type="transmembrane region" description="Helical" evidence="6">
    <location>
        <begin position="160"/>
        <end position="183"/>
    </location>
</feature>
<dbReference type="EMBL" id="JAOAOG010000158">
    <property type="protein sequence ID" value="KAJ6244844.1"/>
    <property type="molecule type" value="Genomic_DNA"/>
</dbReference>
<evidence type="ECO:0000313" key="8">
    <source>
        <dbReference type="EMBL" id="KAJ6244844.1"/>
    </source>
</evidence>
<reference evidence="7" key="2">
    <citation type="submission" date="2022-08" db="EMBL/GenBank/DDBJ databases">
        <title>Novel sulphate-reducing endosymbionts in the free-living metamonad Anaeramoeba.</title>
        <authorList>
            <person name="Jerlstrom-Hultqvist J."/>
            <person name="Cepicka I."/>
            <person name="Gallot-Lavallee L."/>
            <person name="Salas-Leiva D."/>
            <person name="Curtis B.A."/>
            <person name="Zahonova K."/>
            <person name="Pipaliya S."/>
            <person name="Dacks J."/>
            <person name="Roger A.J."/>
        </authorList>
    </citation>
    <scope>NUCLEOTIDE SEQUENCE</scope>
    <source>
        <strain evidence="7">Busselton2</strain>
    </source>
</reference>
<dbReference type="Pfam" id="PF10160">
    <property type="entry name" value="Tmemb_40"/>
    <property type="match status" value="1"/>
</dbReference>
<evidence type="ECO:0000256" key="5">
    <source>
        <dbReference type="ARBA" id="ARBA00023136"/>
    </source>
</evidence>
<dbReference type="PANTHER" id="PTHR15876:SF8">
    <property type="entry name" value="TRANSMEMBRANE PROTEIN ADIPOCYTE-ASSOCIATED 1"/>
    <property type="match status" value="1"/>
</dbReference>
<evidence type="ECO:0000313" key="9">
    <source>
        <dbReference type="Proteomes" id="UP001146793"/>
    </source>
</evidence>
<evidence type="ECO:0000256" key="3">
    <source>
        <dbReference type="ARBA" id="ARBA00022692"/>
    </source>
</evidence>
<reference evidence="8" key="1">
    <citation type="submission" date="2022-08" db="EMBL/GenBank/DDBJ databases">
        <title>Novel sulfate-reducing endosymbionts in the free-living metamonad Anaeramoeba.</title>
        <authorList>
            <person name="Jerlstrom-Hultqvist J."/>
            <person name="Cepicka I."/>
            <person name="Gallot-Lavallee L."/>
            <person name="Salas-Leiva D."/>
            <person name="Curtis B.A."/>
            <person name="Zahonova K."/>
            <person name="Pipaliya S."/>
            <person name="Dacks J."/>
            <person name="Roger A.J."/>
        </authorList>
    </citation>
    <scope>NUCLEOTIDE SEQUENCE</scope>
    <source>
        <strain evidence="8">Schooner1</strain>
    </source>
</reference>
<name>A0AAV7Z2L5_9EUKA</name>
<protein>
    <submittedName>
        <fullName evidence="7 8">Transmembrane protein adipocyte-associated</fullName>
    </submittedName>
</protein>
<dbReference type="EMBL" id="JANTQA010000042">
    <property type="protein sequence ID" value="KAJ3435191.1"/>
    <property type="molecule type" value="Genomic_DNA"/>
</dbReference>
<feature type="transmembrane region" description="Helical" evidence="6">
    <location>
        <begin position="20"/>
        <end position="39"/>
    </location>
</feature>
<dbReference type="GO" id="GO:0004930">
    <property type="term" value="F:G protein-coupled receptor activity"/>
    <property type="evidence" value="ECO:0007669"/>
    <property type="project" value="TreeGrafter"/>
</dbReference>
<keyword evidence="4 6" id="KW-1133">Transmembrane helix</keyword>
<evidence type="ECO:0000313" key="10">
    <source>
        <dbReference type="Proteomes" id="UP001150062"/>
    </source>
</evidence>
<dbReference type="PANTHER" id="PTHR15876">
    <property type="entry name" value="TRANSMEMBRANE PROTEIN ADIPOCYTE-ASSOCIATED 1"/>
    <property type="match status" value="1"/>
</dbReference>
<organism evidence="7 9">
    <name type="scientific">Anaeramoeba flamelloides</name>
    <dbReference type="NCBI Taxonomy" id="1746091"/>
    <lineage>
        <taxon>Eukaryota</taxon>
        <taxon>Metamonada</taxon>
        <taxon>Anaeramoebidae</taxon>
        <taxon>Anaeramoeba</taxon>
    </lineage>
</organism>
<feature type="transmembrane region" description="Helical" evidence="6">
    <location>
        <begin position="222"/>
        <end position="247"/>
    </location>
</feature>
<comment type="caution">
    <text evidence="7">The sequence shown here is derived from an EMBL/GenBank/DDBJ whole genome shotgun (WGS) entry which is preliminary data.</text>
</comment>
<feature type="transmembrane region" description="Helical" evidence="6">
    <location>
        <begin position="195"/>
        <end position="216"/>
    </location>
</feature>
<comment type="similarity">
    <text evidence="2">Belongs to the UPF0359 family.</text>
</comment>
<dbReference type="InterPro" id="IPR018781">
    <property type="entry name" value="TPRA1/CAND2/CAND8"/>
</dbReference>
<dbReference type="Proteomes" id="UP001150062">
    <property type="component" value="Unassembled WGS sequence"/>
</dbReference>
<evidence type="ECO:0000256" key="4">
    <source>
        <dbReference type="ARBA" id="ARBA00022989"/>
    </source>
</evidence>
<dbReference type="Proteomes" id="UP001146793">
    <property type="component" value="Unassembled WGS sequence"/>
</dbReference>
<keyword evidence="3 6" id="KW-0812">Transmembrane</keyword>
<evidence type="ECO:0000256" key="1">
    <source>
        <dbReference type="ARBA" id="ARBA00004141"/>
    </source>
</evidence>
<comment type="subcellular location">
    <subcellularLocation>
        <location evidence="1">Membrane</location>
        <topology evidence="1">Multi-pass membrane protein</topology>
    </subcellularLocation>
</comment>
<dbReference type="GO" id="GO:0005886">
    <property type="term" value="C:plasma membrane"/>
    <property type="evidence" value="ECO:0007669"/>
    <property type="project" value="TreeGrafter"/>
</dbReference>